<feature type="region of interest" description="Disordered" evidence="1">
    <location>
        <begin position="155"/>
        <end position="179"/>
    </location>
</feature>
<evidence type="ECO:0000313" key="3">
    <source>
        <dbReference type="Proteomes" id="UP001569904"/>
    </source>
</evidence>
<dbReference type="InterPro" id="IPR052342">
    <property type="entry name" value="MCH/BMMD"/>
</dbReference>
<gene>
    <name evidence="2" type="ORF">SM436_27435</name>
</gene>
<dbReference type="Proteomes" id="UP001569904">
    <property type="component" value="Unassembled WGS sequence"/>
</dbReference>
<organism evidence="2 3">
    <name type="scientific">Actinomadura chokoriensis</name>
    <dbReference type="NCBI Taxonomy" id="454156"/>
    <lineage>
        <taxon>Bacteria</taxon>
        <taxon>Bacillati</taxon>
        <taxon>Actinomycetota</taxon>
        <taxon>Actinomycetes</taxon>
        <taxon>Streptosporangiales</taxon>
        <taxon>Thermomonosporaceae</taxon>
        <taxon>Actinomadura</taxon>
    </lineage>
</organism>
<dbReference type="PANTHER" id="PTHR43664">
    <property type="entry name" value="MONOAMINE OXIDASE-RELATED"/>
    <property type="match status" value="1"/>
</dbReference>
<dbReference type="SUPFAM" id="SSF54637">
    <property type="entry name" value="Thioesterase/thiol ester dehydrase-isomerase"/>
    <property type="match status" value="1"/>
</dbReference>
<reference evidence="2 3" key="1">
    <citation type="submission" date="2023-11" db="EMBL/GenBank/DDBJ databases">
        <title>Actinomadura monticuli sp. nov., isolated from volcanic ash.</title>
        <authorList>
            <person name="Lee S.D."/>
            <person name="Yang H."/>
            <person name="Kim I.S."/>
        </authorList>
    </citation>
    <scope>NUCLEOTIDE SEQUENCE [LARGE SCALE GENOMIC DNA]</scope>
    <source>
        <strain evidence="2 3">DSM 45346</strain>
    </source>
</reference>
<comment type="caution">
    <text evidence="2">The sequence shown here is derived from an EMBL/GenBank/DDBJ whole genome shotgun (WGS) entry which is preliminary data.</text>
</comment>
<feature type="compositionally biased region" description="Basic and acidic residues" evidence="1">
    <location>
        <begin position="155"/>
        <end position="166"/>
    </location>
</feature>
<evidence type="ECO:0000313" key="2">
    <source>
        <dbReference type="EMBL" id="MFA1557430.1"/>
    </source>
</evidence>
<keyword evidence="3" id="KW-1185">Reference proteome</keyword>
<sequence>MTVHETQIGCYYEDFAVGDVFEHPSSRTVGESEDTWFTLLKPDTAHRPGRQNHDNADFTGRSPTGKVIVNSGLTVALVLGLSDISQTALLNLGWTDVKLTHPVFVGDTIRAESLITDMRESASRPYAGIITTRTRGLNQDGDEVVSWTRTVMVHKRDAPGGKHPEDETGSGGRPGARLM</sequence>
<protein>
    <submittedName>
        <fullName evidence="2">MaoC family dehydratase</fullName>
    </submittedName>
</protein>
<dbReference type="CDD" id="cd03451">
    <property type="entry name" value="FkbR2"/>
    <property type="match status" value="1"/>
</dbReference>
<dbReference type="PANTHER" id="PTHR43664:SF1">
    <property type="entry name" value="BETA-METHYLMALYL-COA DEHYDRATASE"/>
    <property type="match status" value="1"/>
</dbReference>
<proteinExistence type="predicted"/>
<accession>A0ABV4R5N7</accession>
<dbReference type="Pfam" id="PF19315">
    <property type="entry name" value="MC_hydratase"/>
    <property type="match status" value="1"/>
</dbReference>
<dbReference type="RefSeq" id="WP_371944176.1">
    <property type="nucleotide sequence ID" value="NZ_JAXCEH010000021.1"/>
</dbReference>
<dbReference type="Gene3D" id="3.10.129.10">
    <property type="entry name" value="Hotdog Thioesterase"/>
    <property type="match status" value="1"/>
</dbReference>
<feature type="compositionally biased region" description="Gly residues" evidence="1">
    <location>
        <begin position="169"/>
        <end position="179"/>
    </location>
</feature>
<dbReference type="InterPro" id="IPR048274">
    <property type="entry name" value="MC_hydratase"/>
</dbReference>
<dbReference type="EMBL" id="JAXCEH010000021">
    <property type="protein sequence ID" value="MFA1557430.1"/>
    <property type="molecule type" value="Genomic_DNA"/>
</dbReference>
<name>A0ABV4R5N7_9ACTN</name>
<evidence type="ECO:0000256" key="1">
    <source>
        <dbReference type="SAM" id="MobiDB-lite"/>
    </source>
</evidence>
<dbReference type="InterPro" id="IPR029069">
    <property type="entry name" value="HotDog_dom_sf"/>
</dbReference>